<evidence type="ECO:0000313" key="3">
    <source>
        <dbReference type="Proteomes" id="UP000499080"/>
    </source>
</evidence>
<feature type="region of interest" description="Disordered" evidence="1">
    <location>
        <begin position="18"/>
        <end position="41"/>
    </location>
</feature>
<evidence type="ECO:0000313" key="2">
    <source>
        <dbReference type="EMBL" id="GBM27680.1"/>
    </source>
</evidence>
<dbReference type="EMBL" id="BGPR01000592">
    <property type="protein sequence ID" value="GBM27680.1"/>
    <property type="molecule type" value="Genomic_DNA"/>
</dbReference>
<accession>A0A4Y2EEW6</accession>
<sequence length="94" mass="10434">MIQCSSVVSQTCELAAEPQFTTPHDQSTHTEHYNQQQRGSYQMSLASLTSKSCEHPFPTYLKRFNIRNSDSCGCGDLGNPQTILQAACLQPHTT</sequence>
<proteinExistence type="predicted"/>
<reference evidence="2 3" key="1">
    <citation type="journal article" date="2019" name="Sci. Rep.">
        <title>Orb-weaving spider Araneus ventricosus genome elucidates the spidroin gene catalogue.</title>
        <authorList>
            <person name="Kono N."/>
            <person name="Nakamura H."/>
            <person name="Ohtoshi R."/>
            <person name="Moran D.A.P."/>
            <person name="Shinohara A."/>
            <person name="Yoshida Y."/>
            <person name="Fujiwara M."/>
            <person name="Mori M."/>
            <person name="Tomita M."/>
            <person name="Arakawa K."/>
        </authorList>
    </citation>
    <scope>NUCLEOTIDE SEQUENCE [LARGE SCALE GENOMIC DNA]</scope>
</reference>
<dbReference type="Proteomes" id="UP000499080">
    <property type="component" value="Unassembled WGS sequence"/>
</dbReference>
<keyword evidence="3" id="KW-1185">Reference proteome</keyword>
<protein>
    <submittedName>
        <fullName evidence="2">Uncharacterized protein</fullName>
    </submittedName>
</protein>
<comment type="caution">
    <text evidence="2">The sequence shown here is derived from an EMBL/GenBank/DDBJ whole genome shotgun (WGS) entry which is preliminary data.</text>
</comment>
<name>A0A4Y2EEW6_ARAVE</name>
<dbReference type="AlphaFoldDB" id="A0A4Y2EEW6"/>
<evidence type="ECO:0000256" key="1">
    <source>
        <dbReference type="SAM" id="MobiDB-lite"/>
    </source>
</evidence>
<gene>
    <name evidence="2" type="ORF">AVEN_95344_1</name>
</gene>
<organism evidence="2 3">
    <name type="scientific">Araneus ventricosus</name>
    <name type="common">Orbweaver spider</name>
    <name type="synonym">Epeira ventricosa</name>
    <dbReference type="NCBI Taxonomy" id="182803"/>
    <lineage>
        <taxon>Eukaryota</taxon>
        <taxon>Metazoa</taxon>
        <taxon>Ecdysozoa</taxon>
        <taxon>Arthropoda</taxon>
        <taxon>Chelicerata</taxon>
        <taxon>Arachnida</taxon>
        <taxon>Araneae</taxon>
        <taxon>Araneomorphae</taxon>
        <taxon>Entelegynae</taxon>
        <taxon>Araneoidea</taxon>
        <taxon>Araneidae</taxon>
        <taxon>Araneus</taxon>
    </lineage>
</organism>